<feature type="transmembrane region" description="Helical" evidence="1">
    <location>
        <begin position="74"/>
        <end position="93"/>
    </location>
</feature>
<evidence type="ECO:0000313" key="3">
    <source>
        <dbReference type="EMBL" id="TDG93442.1"/>
    </source>
</evidence>
<evidence type="ECO:0000313" key="5">
    <source>
        <dbReference type="Proteomes" id="UP000294668"/>
    </source>
</evidence>
<reference evidence="3" key="3">
    <citation type="submission" date="2019-02" db="EMBL/GenBank/DDBJ databases">
        <authorList>
            <person name="Buron G."/>
            <person name="Chaylann A."/>
            <person name="Dolejs I."/>
            <person name="Forster J."/>
            <person name="Miks M.H."/>
        </authorList>
    </citation>
    <scope>NUCLEOTIDE SEQUENCE</scope>
    <source>
        <strain evidence="3">DSM 10551</strain>
    </source>
</reference>
<dbReference type="Proteomes" id="UP000294668">
    <property type="component" value="Unassembled WGS sequence"/>
</dbReference>
<dbReference type="Proteomes" id="UP000214739">
    <property type="component" value="Unassembled WGS sequence"/>
</dbReference>
<comment type="caution">
    <text evidence="2">The sequence shown here is derived from an EMBL/GenBank/DDBJ whole genome shotgun (WGS) entry which is preliminary data.</text>
</comment>
<evidence type="ECO:0000256" key="1">
    <source>
        <dbReference type="SAM" id="Phobius"/>
    </source>
</evidence>
<keyword evidence="5" id="KW-1185">Reference proteome</keyword>
<proteinExistence type="predicted"/>
<keyword evidence="1" id="KW-0472">Membrane</keyword>
<dbReference type="AlphaFoldDB" id="A0A224VEQ2"/>
<dbReference type="EMBL" id="BDGB01000008">
    <property type="protein sequence ID" value="GAW71052.1"/>
    <property type="molecule type" value="Genomic_DNA"/>
</dbReference>
<protein>
    <submittedName>
        <fullName evidence="2">Uncharacterized protein</fullName>
    </submittedName>
</protein>
<keyword evidence="1" id="KW-0812">Transmembrane</keyword>
<keyword evidence="1" id="KW-1133">Transmembrane helix</keyword>
<evidence type="ECO:0000313" key="4">
    <source>
        <dbReference type="Proteomes" id="UP000214739"/>
    </source>
</evidence>
<dbReference type="OrthoDB" id="2330115at2"/>
<name>A0A224VEQ2_9LACO</name>
<dbReference type="RefSeq" id="WP_057961555.1">
    <property type="nucleotide sequence ID" value="NZ_BAAAXO010000025.1"/>
</dbReference>
<feature type="transmembrane region" description="Helical" evidence="1">
    <location>
        <begin position="31"/>
        <end position="49"/>
    </location>
</feature>
<evidence type="ECO:0000313" key="2">
    <source>
        <dbReference type="EMBL" id="GAW71052.1"/>
    </source>
</evidence>
<sequence length="261" mass="30244">MRKLSMKISEPLKIKLYHYYRRALDLLSNHGWQFFLIIVMVGFLSGYFGDYTNLNGEVGRVVALIINAMKRMKLSVIDICSIASVLFVALTFWTQIYDKRRQAAVHVATWYKEKGLTGEGIVSNGNEFPIYNVIAFVVPNDFSTKSVKKVFRMSLSSASTDDEWKVGIFHDKLSKKMAHVEKQQRKRENKFHGIRYWEVFPPGKSSFLFDNNHSMGNEHKIPGVFFTDNQNVQWLRDIDGNLKRKGYVKCAQKMGLIYKHV</sequence>
<gene>
    <name evidence="3" type="ORF">C5L28_000353</name>
    <name evidence="2" type="ORF">LPKJCM_00123</name>
</gene>
<accession>A0A224VEQ2</accession>
<dbReference type="EMBL" id="PUFL01000032">
    <property type="protein sequence ID" value="TDG93442.1"/>
    <property type="molecule type" value="Genomic_DNA"/>
</dbReference>
<organism evidence="2 4">
    <name type="scientific">Lentilactobacillus parakefiri</name>
    <dbReference type="NCBI Taxonomy" id="152332"/>
    <lineage>
        <taxon>Bacteria</taxon>
        <taxon>Bacillati</taxon>
        <taxon>Bacillota</taxon>
        <taxon>Bacilli</taxon>
        <taxon>Lactobacillales</taxon>
        <taxon>Lactobacillaceae</taxon>
        <taxon>Lentilactobacillus</taxon>
    </lineage>
</organism>
<reference evidence="3 5" key="2">
    <citation type="journal article" date="2019" name="Appl. Microbiol. Biotechnol.">
        <title>Uncovering carbohydrate metabolism through a genotype-phenotype association study of 56 lactic acid bacteria genomes.</title>
        <authorList>
            <person name="Buron-Moles G."/>
            <person name="Chailyan A."/>
            <person name="Dolejs I."/>
            <person name="Forster J."/>
            <person name="Miks M.H."/>
        </authorList>
    </citation>
    <scope>NUCLEOTIDE SEQUENCE [LARGE SCALE GENOMIC DNA]</scope>
    <source>
        <strain evidence="3 5">DSM 10551</strain>
    </source>
</reference>
<reference evidence="2 4" key="1">
    <citation type="journal article" date="2017" name="Biosci Microbiota Food Health">
        <title>Genomic characterization reconfirms the taxonomic status of Lactobacillus parakefiri.</title>
        <authorList>
            <person name="Tanizawa Y."/>
            <person name="Kobayashi H."/>
            <person name="Kaminuma E."/>
            <person name="Sakamoto M."/>
            <person name="Ohkuma M."/>
            <person name="Nakamura Y."/>
            <person name="Arita M."/>
            <person name="Tohno M."/>
        </authorList>
    </citation>
    <scope>NUCLEOTIDE SEQUENCE [LARGE SCALE GENOMIC DNA]</scope>
    <source>
        <strain evidence="2 4">JCM 8573</strain>
    </source>
</reference>